<name>A0A8T2ISX1_9PIPI</name>
<evidence type="ECO:0000313" key="1">
    <source>
        <dbReference type="EMBL" id="KAG8436049.1"/>
    </source>
</evidence>
<protein>
    <recommendedName>
        <fullName evidence="3">EF-hand calcium-binding domain-containing protein 12</fullName>
    </recommendedName>
</protein>
<dbReference type="InterPro" id="IPR042847">
    <property type="entry name" value="EFC12"/>
</dbReference>
<dbReference type="SUPFAM" id="SSF47473">
    <property type="entry name" value="EF-hand"/>
    <property type="match status" value="1"/>
</dbReference>
<dbReference type="PANTHER" id="PTHR47225">
    <property type="entry name" value="EF-HAND CALCIUM-BINDING DOMAIN-CONTAINING PROTEIN 12"/>
    <property type="match status" value="1"/>
</dbReference>
<reference evidence="1" key="1">
    <citation type="thesis" date="2020" institute="ProQuest LLC" country="789 East Eisenhower Parkway, Ann Arbor, MI, USA">
        <title>Comparative Genomics and Chromosome Evolution.</title>
        <authorList>
            <person name="Mudd A.B."/>
        </authorList>
    </citation>
    <scope>NUCLEOTIDE SEQUENCE</scope>
    <source>
        <strain evidence="1">Female2</strain>
        <tissue evidence="1">Blood</tissue>
    </source>
</reference>
<dbReference type="OrthoDB" id="10005811at2759"/>
<gene>
    <name evidence="1" type="ORF">GDO86_007232</name>
</gene>
<sequence length="592" mass="68074">MAKEVTFLESRDEKAGQYGQRDLRKTFFFKVACKTFGPPKSRTRQIIAPSMEKLELGISLPEGGLHGVPSITYKDPGDLSQEGTLTKSCSDWISERKEFRSQLDNMGDLKKWMKGKCFLNELESRVEQRITEKRSQSHMSFFSSYDMIVSGISQNAARSNIKSAQSPLVRPSIQQPNPEYLGILDQYLRKRHLRLVDLYNQTDKRKIKKISSNDLKAVRKEAAIPASDLQIDNLVISLSNKDSNYINYKDLSRGRYQWKMQNRNGSEHQMPIKLRKTSILHVEKEQDVAQLGAVVSDLKDEIGSSQDVSLPCSRDQSEGNRSPFLQVPLVNLGERRPLSYEDMEDIGKDYRETKRKAKSNTRLLEWLEQCRVVRTGDVAVDSHSVPSTLEDEMGELTDKYRRHCLQQYHQILKLCQSYGLYLSESLMEKALLYPGDKLICNSGQHLHLRQPGTVSANRKDFTACKPPKMRCHKSGQEARSYSRKVSSIFSSNKQSSIVIDMNQRIHSTVPYPLEKYVKQVRSKVRGKAELEIEPMKCWITYEQFLKMISNVRKRHPHCFLTTEDNAFWPGQLLDKLCIYLPEKSQKEPTSSV</sequence>
<keyword evidence="2" id="KW-1185">Reference proteome</keyword>
<dbReference type="AlphaFoldDB" id="A0A8T2ISX1"/>
<dbReference type="InterPro" id="IPR011992">
    <property type="entry name" value="EF-hand-dom_pair"/>
</dbReference>
<dbReference type="EMBL" id="JAACNH010000007">
    <property type="protein sequence ID" value="KAG8436049.1"/>
    <property type="molecule type" value="Genomic_DNA"/>
</dbReference>
<dbReference type="Proteomes" id="UP000812440">
    <property type="component" value="Chromosome 4"/>
</dbReference>
<comment type="caution">
    <text evidence="1">The sequence shown here is derived from an EMBL/GenBank/DDBJ whole genome shotgun (WGS) entry which is preliminary data.</text>
</comment>
<evidence type="ECO:0008006" key="3">
    <source>
        <dbReference type="Google" id="ProtNLM"/>
    </source>
</evidence>
<evidence type="ECO:0000313" key="2">
    <source>
        <dbReference type="Proteomes" id="UP000812440"/>
    </source>
</evidence>
<organism evidence="1 2">
    <name type="scientific">Hymenochirus boettgeri</name>
    <name type="common">Congo dwarf clawed frog</name>
    <dbReference type="NCBI Taxonomy" id="247094"/>
    <lineage>
        <taxon>Eukaryota</taxon>
        <taxon>Metazoa</taxon>
        <taxon>Chordata</taxon>
        <taxon>Craniata</taxon>
        <taxon>Vertebrata</taxon>
        <taxon>Euteleostomi</taxon>
        <taxon>Amphibia</taxon>
        <taxon>Batrachia</taxon>
        <taxon>Anura</taxon>
        <taxon>Pipoidea</taxon>
        <taxon>Pipidae</taxon>
        <taxon>Pipinae</taxon>
        <taxon>Hymenochirus</taxon>
    </lineage>
</organism>
<dbReference type="PANTHER" id="PTHR47225:SF1">
    <property type="entry name" value="EF-HAND CALCIUM-BINDING DOMAIN-CONTAINING PROTEIN 12"/>
    <property type="match status" value="1"/>
</dbReference>
<feature type="non-terminal residue" evidence="1">
    <location>
        <position position="1"/>
    </location>
</feature>
<accession>A0A8T2ISX1</accession>
<proteinExistence type="predicted"/>